<reference evidence="1" key="1">
    <citation type="submission" date="2020-09" db="EMBL/GenBank/DDBJ databases">
        <title>Rhizobia associated with sainfoin plants.</title>
        <authorList>
            <person name="Asharfi S."/>
            <person name="Kuzmanovic N."/>
            <person name="Bunk B."/>
            <person name="Sproeer C."/>
            <person name="Becker M."/>
            <person name="Thuenen T."/>
        </authorList>
    </citation>
    <scope>NUCLEOTIDE SEQUENCE</scope>
    <source>
        <strain evidence="1">OM4</strain>
    </source>
</reference>
<keyword evidence="2" id="KW-1185">Reference proteome</keyword>
<dbReference type="Proteomes" id="UP001058098">
    <property type="component" value="Chromosome"/>
</dbReference>
<organism evidence="1 2">
    <name type="scientific">Mesorhizobium onobrychidis</name>
    <dbReference type="NCBI Taxonomy" id="2775404"/>
    <lineage>
        <taxon>Bacteria</taxon>
        <taxon>Pseudomonadati</taxon>
        <taxon>Pseudomonadota</taxon>
        <taxon>Alphaproteobacteria</taxon>
        <taxon>Hyphomicrobiales</taxon>
        <taxon>Phyllobacteriaceae</taxon>
        <taxon>Mesorhizobium</taxon>
    </lineage>
</organism>
<accession>A0ABY5QZ38</accession>
<name>A0ABY5QZ38_9HYPH</name>
<evidence type="ECO:0000313" key="1">
    <source>
        <dbReference type="EMBL" id="UVC15327.1"/>
    </source>
</evidence>
<sequence>MNQVDPRTLVDLERIVNGWPNSDIDASGPNWTAAASRLRIG</sequence>
<proteinExistence type="predicted"/>
<evidence type="ECO:0000313" key="2">
    <source>
        <dbReference type="Proteomes" id="UP001058098"/>
    </source>
</evidence>
<dbReference type="EMBL" id="CP062229">
    <property type="protein sequence ID" value="UVC15327.1"/>
    <property type="molecule type" value="Genomic_DNA"/>
</dbReference>
<dbReference type="RefSeq" id="WP_258120089.1">
    <property type="nucleotide sequence ID" value="NZ_CP062229.1"/>
</dbReference>
<protein>
    <submittedName>
        <fullName evidence="1">Transposase domain-containing protein</fullName>
    </submittedName>
</protein>
<gene>
    <name evidence="1" type="ORF">IHQ72_33255</name>
</gene>